<evidence type="ECO:0000313" key="2">
    <source>
        <dbReference type="Proteomes" id="UP000186341"/>
    </source>
</evidence>
<accession>A0A1U7NHZ0</accession>
<organism evidence="1 2">
    <name type="scientific">Ileibacterium valens</name>
    <dbReference type="NCBI Taxonomy" id="1862668"/>
    <lineage>
        <taxon>Bacteria</taxon>
        <taxon>Bacillati</taxon>
        <taxon>Bacillota</taxon>
        <taxon>Erysipelotrichia</taxon>
        <taxon>Erysipelotrichales</taxon>
        <taxon>Erysipelotrichaceae</taxon>
        <taxon>Ileibacterium</taxon>
    </lineage>
</organism>
<keyword evidence="2" id="KW-1185">Reference proteome</keyword>
<evidence type="ECO:0000313" key="1">
    <source>
        <dbReference type="EMBL" id="OLU41700.1"/>
    </source>
</evidence>
<dbReference type="Proteomes" id="UP000186341">
    <property type="component" value="Unassembled WGS sequence"/>
</dbReference>
<comment type="caution">
    <text evidence="1">The sequence shown here is derived from an EMBL/GenBank/DDBJ whole genome shotgun (WGS) entry which is preliminary data.</text>
</comment>
<reference evidence="1 2" key="1">
    <citation type="submission" date="2016-11" db="EMBL/GenBank/DDBJ databases">
        <title>Description of two novel members of the family Erysipelotrichaceae: Ileibacterium lipovorans gen. nov., sp. nov. and Dubosiella newyorkensis, gen. nov., sp. nov.</title>
        <authorList>
            <person name="Cox L.M."/>
            <person name="Sohn J."/>
            <person name="Tyrrell K.L."/>
            <person name="Citron D.M."/>
            <person name="Lawson P.A."/>
            <person name="Patel N.B."/>
            <person name="Iizumi T."/>
            <person name="Perez-Perez G.I."/>
            <person name="Goldstein E.J."/>
            <person name="Blaser M.J."/>
        </authorList>
    </citation>
    <scope>NUCLEOTIDE SEQUENCE [LARGE SCALE GENOMIC DNA]</scope>
    <source>
        <strain evidence="1 2">NYU-BL-A3</strain>
    </source>
</reference>
<name>A0A1U7NHZ0_9FIRM</name>
<protein>
    <submittedName>
        <fullName evidence="1">Uncharacterized protein</fullName>
    </submittedName>
</protein>
<proteinExistence type="predicted"/>
<feature type="non-terminal residue" evidence="1">
    <location>
        <position position="1"/>
    </location>
</feature>
<gene>
    <name evidence="1" type="ORF">BO222_03075</name>
</gene>
<sequence length="119" mass="14071">GKRRIKGKVEIIIDKGTDSSEDRIHLNMREERMEQWQTALNRVIVCLVILFIDHEHILPKKAPHPLRIRCLFLFLDCQKFNSPLNLQNGEPLQTEAERYPHSKISRYFLHLTVLTKKIT</sequence>
<dbReference type="EMBL" id="MPJW01000078">
    <property type="protein sequence ID" value="OLU41700.1"/>
    <property type="molecule type" value="Genomic_DNA"/>
</dbReference>
<dbReference type="AlphaFoldDB" id="A0A1U7NHZ0"/>